<protein>
    <submittedName>
        <fullName evidence="1">Uncharacterized protein</fullName>
    </submittedName>
</protein>
<organism evidence="1 2">
    <name type="scientific">Thalassomonas viridans</name>
    <dbReference type="NCBI Taxonomy" id="137584"/>
    <lineage>
        <taxon>Bacteria</taxon>
        <taxon>Pseudomonadati</taxon>
        <taxon>Pseudomonadota</taxon>
        <taxon>Gammaproteobacteria</taxon>
        <taxon>Alteromonadales</taxon>
        <taxon>Colwelliaceae</taxon>
        <taxon>Thalassomonas</taxon>
    </lineage>
</organism>
<dbReference type="PROSITE" id="PS51257">
    <property type="entry name" value="PROKAR_LIPOPROTEIN"/>
    <property type="match status" value="1"/>
</dbReference>
<dbReference type="KEGG" id="tvd:SG34_028840"/>
<reference evidence="1 2" key="2">
    <citation type="journal article" date="2022" name="Mar. Drugs">
        <title>Bioassay-Guided Fractionation Leads to the Detection of Cholic Acid Generated by the Rare Thalassomonas sp.</title>
        <authorList>
            <person name="Pheiffer F."/>
            <person name="Schneider Y.K."/>
            <person name="Hansen E.H."/>
            <person name="Andersen J.H."/>
            <person name="Isaksson J."/>
            <person name="Busche T."/>
            <person name="R C."/>
            <person name="Kalinowski J."/>
            <person name="Zyl L.V."/>
            <person name="Trindade M."/>
        </authorList>
    </citation>
    <scope>NUCLEOTIDE SEQUENCE [LARGE SCALE GENOMIC DNA]</scope>
    <source>
        <strain evidence="1 2">XOM25</strain>
    </source>
</reference>
<accession>A0AAF0C9H7</accession>
<gene>
    <name evidence="1" type="ORF">SG34_028840</name>
</gene>
<reference evidence="1 2" key="1">
    <citation type="journal article" date="2015" name="Genome Announc.">
        <title>Draft Genome Sequences of Marine Isolates of Thalassomonas viridans and Thalassomonas actiniarum.</title>
        <authorList>
            <person name="Olonade I."/>
            <person name="van Zyl L.J."/>
            <person name="Trindade M."/>
        </authorList>
    </citation>
    <scope>NUCLEOTIDE SEQUENCE [LARGE SCALE GENOMIC DNA]</scope>
    <source>
        <strain evidence="1 2">XOM25</strain>
    </source>
</reference>
<proteinExistence type="predicted"/>
<dbReference type="RefSeq" id="WP_152647301.1">
    <property type="nucleotide sequence ID" value="NZ_CP059733.1"/>
</dbReference>
<keyword evidence="2" id="KW-1185">Reference proteome</keyword>
<dbReference type="AlphaFoldDB" id="A0AAF0C9H7"/>
<evidence type="ECO:0000313" key="2">
    <source>
        <dbReference type="Proteomes" id="UP000032352"/>
    </source>
</evidence>
<dbReference type="EMBL" id="CP059733">
    <property type="protein sequence ID" value="WDE05250.1"/>
    <property type="molecule type" value="Genomic_DNA"/>
</dbReference>
<name>A0AAF0C9H7_9GAMM</name>
<dbReference type="Proteomes" id="UP000032352">
    <property type="component" value="Chromosome"/>
</dbReference>
<evidence type="ECO:0000313" key="1">
    <source>
        <dbReference type="EMBL" id="WDE05250.1"/>
    </source>
</evidence>
<sequence>MNRELLMISVTVLTLSCSVHNVKTDESAKVVSPESYEGHICNYCTTYEQFKAIAYNRAPGIDCEDESTCWPLAPKNFFVVNPKTGVYKMLHAKRASFAPHAISVYEKEFPEAEKASYETLYEFYQLWHNYIRDLPSLNAADVPGL</sequence>